<gene>
    <name evidence="3" type="ORF">TGP89_295450</name>
</gene>
<dbReference type="PANTHER" id="PTHR28661:SF1">
    <property type="entry name" value="MICROTUBULE NUCLEATION FACTOR SSNA1"/>
    <property type="match status" value="1"/>
</dbReference>
<reference evidence="3 4" key="1">
    <citation type="submission" date="2014-03" db="EMBL/GenBank/DDBJ databases">
        <authorList>
            <person name="Sibley D."/>
            <person name="Venepally P."/>
            <person name="Karamycheva S."/>
            <person name="Hadjithomas M."/>
            <person name="Khan A."/>
            <person name="Brunk B."/>
            <person name="Roos D."/>
            <person name="Caler E."/>
            <person name="Lorenzi H."/>
        </authorList>
    </citation>
    <scope>NUCLEOTIDE SEQUENCE [LARGE SCALE GENOMIC DNA]</scope>
    <source>
        <strain evidence="4">p89</strain>
    </source>
</reference>
<sequence>MTSTTNSNLHNYNHELVACIDDLRRKREEVHRQIIKEEEDRAKVQKEIALLQERLQKLNDSITRKIQARNEYDKTILETEAAYTKILESAQTLLHVLKRESVHLGRKTSGDRAELPGIGITGVGVDYSPNSVSELSHRRAEKGKPTAGAG</sequence>
<dbReference type="AlphaFoldDB" id="A0A086J898"/>
<feature type="region of interest" description="Disordered" evidence="2">
    <location>
        <begin position="105"/>
        <end position="150"/>
    </location>
</feature>
<dbReference type="EMBL" id="AEYI02002407">
    <property type="protein sequence ID" value="KFG28366.1"/>
    <property type="molecule type" value="Genomic_DNA"/>
</dbReference>
<dbReference type="GO" id="GO:0036064">
    <property type="term" value="C:ciliary basal body"/>
    <property type="evidence" value="ECO:0007669"/>
    <property type="project" value="TreeGrafter"/>
</dbReference>
<proteinExistence type="predicted"/>
<keyword evidence="1" id="KW-0175">Coiled coil</keyword>
<evidence type="ECO:0000313" key="4">
    <source>
        <dbReference type="Proteomes" id="UP000028828"/>
    </source>
</evidence>
<dbReference type="InterPro" id="IPR033362">
    <property type="entry name" value="SSNA1_fam"/>
</dbReference>
<dbReference type="Proteomes" id="UP000028828">
    <property type="component" value="Unassembled WGS sequence"/>
</dbReference>
<name>A0A086J898_TOXGO</name>
<evidence type="ECO:0000256" key="1">
    <source>
        <dbReference type="SAM" id="Coils"/>
    </source>
</evidence>
<protein>
    <submittedName>
        <fullName evidence="3">Sjoegren syndrome nuclear autoantigen 1 family protein</fullName>
    </submittedName>
</protein>
<dbReference type="VEuPathDB" id="ToxoDB:TGP89_295450"/>
<feature type="coiled-coil region" evidence="1">
    <location>
        <begin position="20"/>
        <end position="68"/>
    </location>
</feature>
<feature type="compositionally biased region" description="Basic and acidic residues" evidence="2">
    <location>
        <begin position="105"/>
        <end position="114"/>
    </location>
</feature>
<evidence type="ECO:0000313" key="3">
    <source>
        <dbReference type="EMBL" id="KFG28366.1"/>
    </source>
</evidence>
<dbReference type="PANTHER" id="PTHR28661">
    <property type="entry name" value="SJOEGREN SYNDROME NUCLEAR AUTOANTIGEN 1"/>
    <property type="match status" value="1"/>
</dbReference>
<organism evidence="3 4">
    <name type="scientific">Toxoplasma gondii p89</name>
    <dbReference type="NCBI Taxonomy" id="943119"/>
    <lineage>
        <taxon>Eukaryota</taxon>
        <taxon>Sar</taxon>
        <taxon>Alveolata</taxon>
        <taxon>Apicomplexa</taxon>
        <taxon>Conoidasida</taxon>
        <taxon>Coccidia</taxon>
        <taxon>Eucoccidiorida</taxon>
        <taxon>Eimeriorina</taxon>
        <taxon>Sarcocystidae</taxon>
        <taxon>Toxoplasma</taxon>
    </lineage>
</organism>
<comment type="caution">
    <text evidence="3">The sequence shown here is derived from an EMBL/GenBank/DDBJ whole genome shotgun (WGS) entry which is preliminary data.</text>
</comment>
<evidence type="ECO:0000256" key="2">
    <source>
        <dbReference type="SAM" id="MobiDB-lite"/>
    </source>
</evidence>
<feature type="compositionally biased region" description="Basic and acidic residues" evidence="2">
    <location>
        <begin position="135"/>
        <end position="144"/>
    </location>
</feature>
<accession>A0A086J898</accession>
<dbReference type="OrthoDB" id="295355at2759"/>